<dbReference type="Proteomes" id="UP000076858">
    <property type="component" value="Unassembled WGS sequence"/>
</dbReference>
<dbReference type="InterPro" id="IPR053134">
    <property type="entry name" value="RNA-dir_DNA_polymerase"/>
</dbReference>
<dbReference type="EMBL" id="LRGB01023284">
    <property type="protein sequence ID" value="KZR96910.1"/>
    <property type="molecule type" value="Genomic_DNA"/>
</dbReference>
<accession>A0A162BSJ6</accession>
<name>A0A162BSJ6_9CRUS</name>
<evidence type="ECO:0008006" key="3">
    <source>
        <dbReference type="Google" id="ProtNLM"/>
    </source>
</evidence>
<dbReference type="AlphaFoldDB" id="A0A162BSJ6"/>
<dbReference type="Gene3D" id="3.10.10.10">
    <property type="entry name" value="HIV Type 1 Reverse Transcriptase, subunit A, domain 1"/>
    <property type="match status" value="1"/>
</dbReference>
<feature type="non-terminal residue" evidence="1">
    <location>
        <position position="1"/>
    </location>
</feature>
<dbReference type="PANTHER" id="PTHR24559:SF444">
    <property type="entry name" value="REVERSE TRANSCRIPTASE DOMAIN-CONTAINING PROTEIN"/>
    <property type="match status" value="1"/>
</dbReference>
<dbReference type="InterPro" id="IPR043128">
    <property type="entry name" value="Rev_trsase/Diguanyl_cyclase"/>
</dbReference>
<dbReference type="InterPro" id="IPR043502">
    <property type="entry name" value="DNA/RNA_pol_sf"/>
</dbReference>
<dbReference type="STRING" id="35525.A0A162BSJ6"/>
<keyword evidence="2" id="KW-1185">Reference proteome</keyword>
<proteinExistence type="predicted"/>
<dbReference type="GO" id="GO:0071897">
    <property type="term" value="P:DNA biosynthetic process"/>
    <property type="evidence" value="ECO:0007669"/>
    <property type="project" value="UniProtKB-ARBA"/>
</dbReference>
<dbReference type="PANTHER" id="PTHR24559">
    <property type="entry name" value="TRANSPOSON TY3-I GAG-POL POLYPROTEIN"/>
    <property type="match status" value="1"/>
</dbReference>
<dbReference type="SUPFAM" id="SSF56672">
    <property type="entry name" value="DNA/RNA polymerases"/>
    <property type="match status" value="1"/>
</dbReference>
<evidence type="ECO:0000313" key="1">
    <source>
        <dbReference type="EMBL" id="KZR96910.1"/>
    </source>
</evidence>
<protein>
    <recommendedName>
        <fullName evidence="3">Transposon Ty3-I Gag-Pol polyprotein</fullName>
    </recommendedName>
</protein>
<reference evidence="1 2" key="1">
    <citation type="submission" date="2016-03" db="EMBL/GenBank/DDBJ databases">
        <title>EvidentialGene: Evidence-directed Construction of Genes on Genomes.</title>
        <authorList>
            <person name="Gilbert D.G."/>
            <person name="Choi J.-H."/>
            <person name="Mockaitis K."/>
            <person name="Colbourne J."/>
            <person name="Pfrender M."/>
        </authorList>
    </citation>
    <scope>NUCLEOTIDE SEQUENCE [LARGE SCALE GENOMIC DNA]</scope>
    <source>
        <strain evidence="1 2">Xinb3</strain>
        <tissue evidence="1">Complete organism</tissue>
    </source>
</reference>
<organism evidence="1 2">
    <name type="scientific">Daphnia magna</name>
    <dbReference type="NCBI Taxonomy" id="35525"/>
    <lineage>
        <taxon>Eukaryota</taxon>
        <taxon>Metazoa</taxon>
        <taxon>Ecdysozoa</taxon>
        <taxon>Arthropoda</taxon>
        <taxon>Crustacea</taxon>
        <taxon>Branchiopoda</taxon>
        <taxon>Diplostraca</taxon>
        <taxon>Cladocera</taxon>
        <taxon>Anomopoda</taxon>
        <taxon>Daphniidae</taxon>
        <taxon>Daphnia</taxon>
    </lineage>
</organism>
<sequence>GTATPVHQSPYKSAWKERAIVQKQVDEMLSRSVIERSTSPWASPVVLVKKKDGSWRFCVDYRRLNAISVKDVYPLPRIEETLSRMGNASIF</sequence>
<feature type="non-terminal residue" evidence="1">
    <location>
        <position position="91"/>
    </location>
</feature>
<gene>
    <name evidence="1" type="ORF">APZ42_008490</name>
</gene>
<evidence type="ECO:0000313" key="2">
    <source>
        <dbReference type="Proteomes" id="UP000076858"/>
    </source>
</evidence>
<comment type="caution">
    <text evidence="1">The sequence shown here is derived from an EMBL/GenBank/DDBJ whole genome shotgun (WGS) entry which is preliminary data.</text>
</comment>
<dbReference type="CDD" id="cd01647">
    <property type="entry name" value="RT_LTR"/>
    <property type="match status" value="1"/>
</dbReference>
<dbReference type="Gene3D" id="3.30.70.270">
    <property type="match status" value="1"/>
</dbReference>